<keyword evidence="2" id="KW-1185">Reference proteome</keyword>
<dbReference type="OrthoDB" id="37886at2759"/>
<name>A0A5J5EJ10_9PEZI</name>
<organism evidence="1 2">
    <name type="scientific">Sphaerosporella brunnea</name>
    <dbReference type="NCBI Taxonomy" id="1250544"/>
    <lineage>
        <taxon>Eukaryota</taxon>
        <taxon>Fungi</taxon>
        <taxon>Dikarya</taxon>
        <taxon>Ascomycota</taxon>
        <taxon>Pezizomycotina</taxon>
        <taxon>Pezizomycetes</taxon>
        <taxon>Pezizales</taxon>
        <taxon>Pyronemataceae</taxon>
        <taxon>Sphaerosporella</taxon>
    </lineage>
</organism>
<proteinExistence type="predicted"/>
<comment type="caution">
    <text evidence="1">The sequence shown here is derived from an EMBL/GenBank/DDBJ whole genome shotgun (WGS) entry which is preliminary data.</text>
</comment>
<dbReference type="EMBL" id="VXIS01000285">
    <property type="protein sequence ID" value="KAA8895143.1"/>
    <property type="molecule type" value="Genomic_DNA"/>
</dbReference>
<dbReference type="GO" id="GO:0005544">
    <property type="term" value="F:calcium-dependent phospholipid binding"/>
    <property type="evidence" value="ECO:0007669"/>
    <property type="project" value="InterPro"/>
</dbReference>
<dbReference type="InterPro" id="IPR037104">
    <property type="entry name" value="Annexin_sf"/>
</dbReference>
<sequence>MVSEVRAGTSGNYRLALTRLMAGPHGSEALALKQSEASYFMDDKLVAEALFGKDPADINHIKHHFELAHGIALKKALANLYLTDTQPSGSVFDAAGPSAVFGQACIRTLRADREVETIETLAALDGEALMRREKSMIRDVEELYRARKGDRRAGGADKHLDLDMLLETVMQRSSLYLAEVCRRFQERHGKQLPELVLAKDKARMIPGSYYPAALARSPLHVSFPSFFLT</sequence>
<dbReference type="GO" id="GO:0005509">
    <property type="term" value="F:calcium ion binding"/>
    <property type="evidence" value="ECO:0007669"/>
    <property type="project" value="InterPro"/>
</dbReference>
<accession>A0A5J5EJ10</accession>
<evidence type="ECO:0000313" key="2">
    <source>
        <dbReference type="Proteomes" id="UP000326924"/>
    </source>
</evidence>
<dbReference type="AlphaFoldDB" id="A0A5J5EJ10"/>
<evidence type="ECO:0000313" key="1">
    <source>
        <dbReference type="EMBL" id="KAA8895143.1"/>
    </source>
</evidence>
<dbReference type="SUPFAM" id="SSF47874">
    <property type="entry name" value="Annexin"/>
    <property type="match status" value="1"/>
</dbReference>
<dbReference type="InParanoid" id="A0A5J5EJ10"/>
<reference evidence="1 2" key="1">
    <citation type="submission" date="2019-09" db="EMBL/GenBank/DDBJ databases">
        <title>Draft genome of the ectomycorrhizal ascomycete Sphaerosporella brunnea.</title>
        <authorList>
            <consortium name="DOE Joint Genome Institute"/>
            <person name="Benucci G.M."/>
            <person name="Marozzi G."/>
            <person name="Antonielli L."/>
            <person name="Sanchez S."/>
            <person name="Marco P."/>
            <person name="Wang X."/>
            <person name="Falini L.B."/>
            <person name="Barry K."/>
            <person name="Haridas S."/>
            <person name="Lipzen A."/>
            <person name="Labutti K."/>
            <person name="Grigoriev I.V."/>
            <person name="Murat C."/>
            <person name="Martin F."/>
            <person name="Albertini E."/>
            <person name="Donnini D."/>
            <person name="Bonito G."/>
        </authorList>
    </citation>
    <scope>NUCLEOTIDE SEQUENCE [LARGE SCALE GENOMIC DNA]</scope>
    <source>
        <strain evidence="1 2">Sb_GMNB300</strain>
    </source>
</reference>
<dbReference type="Proteomes" id="UP000326924">
    <property type="component" value="Unassembled WGS sequence"/>
</dbReference>
<protein>
    <submittedName>
        <fullName evidence="1">Uncharacterized protein</fullName>
    </submittedName>
</protein>
<gene>
    <name evidence="1" type="ORF">FN846DRAFT_970947</name>
</gene>